<dbReference type="AlphaFoldDB" id="A0A1G8DKI7"/>
<name>A0A1G8DKI7_9PROT</name>
<dbReference type="InterPro" id="IPR027417">
    <property type="entry name" value="P-loop_NTPase"/>
</dbReference>
<dbReference type="InterPro" id="IPR011009">
    <property type="entry name" value="Kinase-like_dom_sf"/>
</dbReference>
<accession>A0A1G8DKI7</accession>
<dbReference type="SUPFAM" id="SSF56112">
    <property type="entry name" value="Protein kinase-like (PK-like)"/>
    <property type="match status" value="1"/>
</dbReference>
<protein>
    <recommendedName>
        <fullName evidence="1">Aminoglycoside phosphotransferase domain-containing protein</fullName>
    </recommendedName>
</protein>
<dbReference type="Gene3D" id="3.90.1200.10">
    <property type="match status" value="1"/>
</dbReference>
<feature type="domain" description="Aminoglycoside phosphotransferase" evidence="1">
    <location>
        <begin position="139"/>
        <end position="289"/>
    </location>
</feature>
<dbReference type="Pfam" id="PF01636">
    <property type="entry name" value="APH"/>
    <property type="match status" value="1"/>
</dbReference>
<organism evidence="2 3">
    <name type="scientific">Roseospirillum parvum</name>
    <dbReference type="NCBI Taxonomy" id="83401"/>
    <lineage>
        <taxon>Bacteria</taxon>
        <taxon>Pseudomonadati</taxon>
        <taxon>Pseudomonadota</taxon>
        <taxon>Alphaproteobacteria</taxon>
        <taxon>Rhodospirillales</taxon>
        <taxon>Rhodospirillaceae</taxon>
        <taxon>Roseospirillum</taxon>
    </lineage>
</organism>
<dbReference type="EMBL" id="FNCV01000008">
    <property type="protein sequence ID" value="SDH57890.1"/>
    <property type="molecule type" value="Genomic_DNA"/>
</dbReference>
<dbReference type="SUPFAM" id="SSF52540">
    <property type="entry name" value="P-loop containing nucleoside triphosphate hydrolases"/>
    <property type="match status" value="1"/>
</dbReference>
<dbReference type="PANTHER" id="PTHR43883:SF1">
    <property type="entry name" value="GLUCONOKINASE"/>
    <property type="match status" value="1"/>
</dbReference>
<dbReference type="Proteomes" id="UP000217076">
    <property type="component" value="Unassembled WGS sequence"/>
</dbReference>
<keyword evidence="3" id="KW-1185">Reference proteome</keyword>
<dbReference type="InterPro" id="IPR052732">
    <property type="entry name" value="Cell-binding_unc_protein"/>
</dbReference>
<dbReference type="Gene3D" id="3.40.50.300">
    <property type="entry name" value="P-loop containing nucleotide triphosphate hydrolases"/>
    <property type="match status" value="1"/>
</dbReference>
<reference evidence="3" key="1">
    <citation type="submission" date="2016-10" db="EMBL/GenBank/DDBJ databases">
        <authorList>
            <person name="Varghese N."/>
            <person name="Submissions S."/>
        </authorList>
    </citation>
    <scope>NUCLEOTIDE SEQUENCE [LARGE SCALE GENOMIC DNA]</scope>
    <source>
        <strain evidence="3">930I</strain>
    </source>
</reference>
<sequence length="525" mass="56228">MDDQAEVIAFLADPATHGLSAGEEVARRDTHISAVFLAGERAFKLKRAVGLSFLDFTTLAARRRACLAEIAANRPAAPELYEGVAPVLRAADGRLSIGPVGESAEAPPGEAAVVDWLVVMRRFDQDGLFIRLAESGALDRHLIADLAVEVAAVHERAEVHREAGGAEAMRATIDGVAESFAPHLPAVFDPARVTALVEAQRAECARHADLLEARRAAGLVRRCHGDLHLRNICLWQGRPTLFDAIEFNQDFVLIDVLYDLAFLLMDMGERGLADLASVLFNVYQERRDDIAGLALLPVFLSLRAAIRAHVAASMAAVREDPADRARLIDEAHHMLARAEAYLAPPAPRLVAVGGLSGSGKSRLARALAPYVGAAPGALVLRSDVVRKRLMGQAPLTRLGPEGYRPEMTEKTYRRVDEEAAEALAAGHSVIADAVFATPGERADIEAVAARAGVPFEGLWLSADPEVMAERVRTRQGNASDATEAVLKRQFAYDLGAIAWHRVDSSGSREDTLAGALAALGMTGDA</sequence>
<dbReference type="PANTHER" id="PTHR43883">
    <property type="entry name" value="SLR0207 PROTEIN"/>
    <property type="match status" value="1"/>
</dbReference>
<dbReference type="Pfam" id="PF13671">
    <property type="entry name" value="AAA_33"/>
    <property type="match status" value="1"/>
</dbReference>
<dbReference type="OrthoDB" id="9810277at2"/>
<dbReference type="RefSeq" id="WP_092620439.1">
    <property type="nucleotide sequence ID" value="NZ_FNCV01000008.1"/>
</dbReference>
<dbReference type="STRING" id="83401.SAMN05421742_10838"/>
<evidence type="ECO:0000313" key="3">
    <source>
        <dbReference type="Proteomes" id="UP000217076"/>
    </source>
</evidence>
<evidence type="ECO:0000313" key="2">
    <source>
        <dbReference type="EMBL" id="SDH57890.1"/>
    </source>
</evidence>
<gene>
    <name evidence="2" type="ORF">SAMN05421742_10838</name>
</gene>
<proteinExistence type="predicted"/>
<dbReference type="InterPro" id="IPR002575">
    <property type="entry name" value="Aminoglycoside_PTrfase"/>
</dbReference>
<evidence type="ECO:0000259" key="1">
    <source>
        <dbReference type="Pfam" id="PF01636"/>
    </source>
</evidence>